<name>A0AAV0SQR8_9STRA</name>
<evidence type="ECO:0000256" key="1">
    <source>
        <dbReference type="SAM" id="MobiDB-lite"/>
    </source>
</evidence>
<feature type="region of interest" description="Disordered" evidence="1">
    <location>
        <begin position="26"/>
        <end position="76"/>
    </location>
</feature>
<organism evidence="2 3">
    <name type="scientific">Peronospora farinosa</name>
    <dbReference type="NCBI Taxonomy" id="134698"/>
    <lineage>
        <taxon>Eukaryota</taxon>
        <taxon>Sar</taxon>
        <taxon>Stramenopiles</taxon>
        <taxon>Oomycota</taxon>
        <taxon>Peronosporomycetes</taxon>
        <taxon>Peronosporales</taxon>
        <taxon>Peronosporaceae</taxon>
        <taxon>Peronospora</taxon>
    </lineage>
</organism>
<reference evidence="2" key="1">
    <citation type="submission" date="2022-12" db="EMBL/GenBank/DDBJ databases">
        <authorList>
            <person name="Webb A."/>
        </authorList>
    </citation>
    <scope>NUCLEOTIDE SEQUENCE</scope>
    <source>
        <strain evidence="2">Pf2</strain>
    </source>
</reference>
<comment type="caution">
    <text evidence="2">The sequence shown here is derived from an EMBL/GenBank/DDBJ whole genome shotgun (WGS) entry which is preliminary data.</text>
</comment>
<gene>
    <name evidence="2" type="ORF">PFR002_LOCUS863</name>
</gene>
<feature type="compositionally biased region" description="Polar residues" evidence="1">
    <location>
        <begin position="192"/>
        <end position="202"/>
    </location>
</feature>
<proteinExistence type="predicted"/>
<dbReference type="EMBL" id="CANTFK010000072">
    <property type="protein sequence ID" value="CAI5706022.1"/>
    <property type="molecule type" value="Genomic_DNA"/>
</dbReference>
<protein>
    <submittedName>
        <fullName evidence="2">Uncharacterized protein</fullName>
    </submittedName>
</protein>
<evidence type="ECO:0000313" key="2">
    <source>
        <dbReference type="EMBL" id="CAI5706022.1"/>
    </source>
</evidence>
<dbReference type="Proteomes" id="UP001159659">
    <property type="component" value="Unassembled WGS sequence"/>
</dbReference>
<accession>A0AAV0SQR8</accession>
<dbReference type="AlphaFoldDB" id="A0AAV0SQR8"/>
<feature type="compositionally biased region" description="Basic and acidic residues" evidence="1">
    <location>
        <begin position="26"/>
        <end position="44"/>
    </location>
</feature>
<evidence type="ECO:0000313" key="3">
    <source>
        <dbReference type="Proteomes" id="UP001159659"/>
    </source>
</evidence>
<sequence>MVEVEFIEEKPKYPPYVLVEDTLGHDAYHDPEDHQPTVKTERLRSPKKQQSKIAQSKPTKFRMKAPGNTKSIGPEKAGLASWTDADVTRTYHQRKLNAFLESDPFAKILEIRQLGQLTGPVSTLPRLHSVTDAITALVTMLREANMVAGRLDPDDLLSLGFDRITKALEHMHKRLSILVGTTPATEHPPLVTPTQTRSKDSQMTLQDITVDPHMSGAAGHPGAN</sequence>
<feature type="region of interest" description="Disordered" evidence="1">
    <location>
        <begin position="183"/>
        <end position="202"/>
    </location>
</feature>